<evidence type="ECO:0000256" key="3">
    <source>
        <dbReference type="ARBA" id="ARBA00007103"/>
    </source>
</evidence>
<dbReference type="FunFam" id="3.40.50.1100:FF:000016">
    <property type="entry name" value="Cysteine synthase A"/>
    <property type="match status" value="1"/>
</dbReference>
<comment type="similarity">
    <text evidence="3">Belongs to the cysteine synthase/cystathionine beta-synthase family.</text>
</comment>
<keyword evidence="7" id="KW-0808">Transferase</keyword>
<feature type="domain" description="Tryptophan synthase beta chain-like PALP" evidence="13">
    <location>
        <begin position="8"/>
        <end position="294"/>
    </location>
</feature>
<evidence type="ECO:0000313" key="15">
    <source>
        <dbReference type="Proteomes" id="UP000280405"/>
    </source>
</evidence>
<keyword evidence="9" id="KW-0198">Cysteine biosynthesis</keyword>
<dbReference type="AlphaFoldDB" id="A0A3A8EM06"/>
<dbReference type="InterPro" id="IPR050214">
    <property type="entry name" value="Cys_Synth/Cystath_Beta-Synth"/>
</dbReference>
<dbReference type="Gene3D" id="3.40.50.1100">
    <property type="match status" value="2"/>
</dbReference>
<proteinExistence type="inferred from homology"/>
<dbReference type="Pfam" id="PF00291">
    <property type="entry name" value="PALP"/>
    <property type="match status" value="1"/>
</dbReference>
<comment type="pathway">
    <text evidence="2">Amino-acid biosynthesis; L-cysteine biosynthesis; L-cysteine from L-serine: step 2/2.</text>
</comment>
<dbReference type="EC" id="2.5.1.47" evidence="4"/>
<accession>A0A3A8EM06</accession>
<reference evidence="14 15" key="1">
    <citation type="submission" date="2018-09" db="EMBL/GenBank/DDBJ databases">
        <title>The draft genome of Acinetobacter spp. strains.</title>
        <authorList>
            <person name="Qin J."/>
            <person name="Feng Y."/>
            <person name="Zong Z."/>
        </authorList>
    </citation>
    <scope>NUCLEOTIDE SEQUENCE [LARGE SCALE GENOMIC DNA]</scope>
    <source>
        <strain evidence="14 15">WCHAc060115</strain>
    </source>
</reference>
<evidence type="ECO:0000256" key="9">
    <source>
        <dbReference type="ARBA" id="ARBA00023192"/>
    </source>
</evidence>
<dbReference type="Proteomes" id="UP000280405">
    <property type="component" value="Unassembled WGS sequence"/>
</dbReference>
<evidence type="ECO:0000256" key="6">
    <source>
        <dbReference type="ARBA" id="ARBA00022605"/>
    </source>
</evidence>
<evidence type="ECO:0000256" key="5">
    <source>
        <dbReference type="ARBA" id="ARBA00019371"/>
    </source>
</evidence>
<evidence type="ECO:0000256" key="8">
    <source>
        <dbReference type="ARBA" id="ARBA00022898"/>
    </source>
</evidence>
<dbReference type="InterPro" id="IPR036052">
    <property type="entry name" value="TrpB-like_PALP_sf"/>
</dbReference>
<evidence type="ECO:0000256" key="10">
    <source>
        <dbReference type="ARBA" id="ARBA00030296"/>
    </source>
</evidence>
<evidence type="ECO:0000256" key="7">
    <source>
        <dbReference type="ARBA" id="ARBA00022679"/>
    </source>
</evidence>
<evidence type="ECO:0000313" key="14">
    <source>
        <dbReference type="EMBL" id="RKG35922.1"/>
    </source>
</evidence>
<protein>
    <recommendedName>
        <fullName evidence="5">Cysteine synthase</fullName>
        <ecNumber evidence="4">2.5.1.47</ecNumber>
    </recommendedName>
    <alternativeName>
        <fullName evidence="10">O-acetylserine (thiol)-lyase</fullName>
    </alternativeName>
    <alternativeName>
        <fullName evidence="11">O-acetylserine sulfhydrylase</fullName>
    </alternativeName>
</protein>
<comment type="catalytic activity">
    <reaction evidence="12">
        <text>O-acetyl-L-serine + hydrogen sulfide = L-cysteine + acetate</text>
        <dbReference type="Rhea" id="RHEA:14829"/>
        <dbReference type="ChEBI" id="CHEBI:29919"/>
        <dbReference type="ChEBI" id="CHEBI:30089"/>
        <dbReference type="ChEBI" id="CHEBI:35235"/>
        <dbReference type="ChEBI" id="CHEBI:58340"/>
        <dbReference type="EC" id="2.5.1.47"/>
    </reaction>
</comment>
<dbReference type="InterPro" id="IPR001926">
    <property type="entry name" value="TrpB-like_PALP"/>
</dbReference>
<gene>
    <name evidence="14" type="ORF">D7V20_16010</name>
</gene>
<sequence>MIYQSIIDVIGHTPTIHLKRLSEEIGCNIFSKLESLNPGGSHKTRIALGMISNAEETGILIRGSNQTIIEPSGGNTGIGLAMAANLLGYKLILVIPDNYSKEKQKLLKLYGAEIILSDSRLGNNSHGEKAFEIQFEHPNYVMLNQQKNLANPQTHRKSTALEIIEDFSEINLDYFIGGIGTGGHITGIGEVLLEKWPSLKIIGVEPDGCNLLKDIHVPHNIQGLSVGIIPDVLNIELIDFMVQVSVDECIKMAKILLKKESISIGISSAANFVAIKKLVDENKISSDSNVFTLIYDQIDSYLNYFDIEFNN</sequence>
<keyword evidence="6" id="KW-0028">Amino-acid biosynthesis</keyword>
<keyword evidence="15" id="KW-1185">Reference proteome</keyword>
<evidence type="ECO:0000256" key="1">
    <source>
        <dbReference type="ARBA" id="ARBA00001933"/>
    </source>
</evidence>
<dbReference type="RefSeq" id="WP_120385088.1">
    <property type="nucleotide sequence ID" value="NZ_RAXT01000053.1"/>
</dbReference>
<dbReference type="CDD" id="cd01561">
    <property type="entry name" value="CBS_like"/>
    <property type="match status" value="1"/>
</dbReference>
<dbReference type="GO" id="GO:0004124">
    <property type="term" value="F:cysteine synthase activity"/>
    <property type="evidence" value="ECO:0007669"/>
    <property type="project" value="UniProtKB-EC"/>
</dbReference>
<keyword evidence="8" id="KW-0663">Pyridoxal phosphate</keyword>
<dbReference type="OrthoDB" id="9805733at2"/>
<evidence type="ECO:0000256" key="11">
    <source>
        <dbReference type="ARBA" id="ARBA00033075"/>
    </source>
</evidence>
<dbReference type="EMBL" id="RAXT01000053">
    <property type="protein sequence ID" value="RKG35922.1"/>
    <property type="molecule type" value="Genomic_DNA"/>
</dbReference>
<dbReference type="PANTHER" id="PTHR10314">
    <property type="entry name" value="CYSTATHIONINE BETA-SYNTHASE"/>
    <property type="match status" value="1"/>
</dbReference>
<comment type="cofactor">
    <cofactor evidence="1">
        <name>pyridoxal 5'-phosphate</name>
        <dbReference type="ChEBI" id="CHEBI:597326"/>
    </cofactor>
</comment>
<evidence type="ECO:0000256" key="12">
    <source>
        <dbReference type="ARBA" id="ARBA00047931"/>
    </source>
</evidence>
<evidence type="ECO:0000256" key="2">
    <source>
        <dbReference type="ARBA" id="ARBA00004962"/>
    </source>
</evidence>
<evidence type="ECO:0000256" key="4">
    <source>
        <dbReference type="ARBA" id="ARBA00012681"/>
    </source>
</evidence>
<comment type="caution">
    <text evidence="14">The sequence shown here is derived from an EMBL/GenBank/DDBJ whole genome shotgun (WGS) entry which is preliminary data.</text>
</comment>
<dbReference type="SUPFAM" id="SSF53686">
    <property type="entry name" value="Tryptophan synthase beta subunit-like PLP-dependent enzymes"/>
    <property type="match status" value="1"/>
</dbReference>
<name>A0A3A8EM06_9GAMM</name>
<evidence type="ECO:0000259" key="13">
    <source>
        <dbReference type="Pfam" id="PF00291"/>
    </source>
</evidence>
<organism evidence="14 15">
    <name type="scientific">Acinetobacter rongchengensis</name>
    <dbReference type="NCBI Taxonomy" id="2419601"/>
    <lineage>
        <taxon>Bacteria</taxon>
        <taxon>Pseudomonadati</taxon>
        <taxon>Pseudomonadota</taxon>
        <taxon>Gammaproteobacteria</taxon>
        <taxon>Moraxellales</taxon>
        <taxon>Moraxellaceae</taxon>
        <taxon>Acinetobacter</taxon>
    </lineage>
</organism>